<dbReference type="PANTHER" id="PTHR13140">
    <property type="entry name" value="MYOSIN"/>
    <property type="match status" value="1"/>
</dbReference>
<protein>
    <recommendedName>
        <fullName evidence="8">Myosin motor domain-containing protein</fullName>
    </recommendedName>
</protein>
<evidence type="ECO:0000259" key="8">
    <source>
        <dbReference type="PROSITE" id="PS51456"/>
    </source>
</evidence>
<feature type="non-terminal residue" evidence="9">
    <location>
        <position position="926"/>
    </location>
</feature>
<comment type="caution">
    <text evidence="9">The sequence shown here is derived from an EMBL/GenBank/DDBJ whole genome shotgun (WGS) entry which is preliminary data.</text>
</comment>
<dbReference type="GO" id="GO:0007015">
    <property type="term" value="P:actin filament organization"/>
    <property type="evidence" value="ECO:0007669"/>
    <property type="project" value="TreeGrafter"/>
</dbReference>
<dbReference type="GO" id="GO:0016459">
    <property type="term" value="C:myosin complex"/>
    <property type="evidence" value="ECO:0007669"/>
    <property type="project" value="UniProtKB-KW"/>
</dbReference>
<dbReference type="InterPro" id="IPR001609">
    <property type="entry name" value="Myosin_head_motor_dom-like"/>
</dbReference>
<dbReference type="GO" id="GO:0005737">
    <property type="term" value="C:cytoplasm"/>
    <property type="evidence" value="ECO:0007669"/>
    <property type="project" value="TreeGrafter"/>
</dbReference>
<evidence type="ECO:0000256" key="3">
    <source>
        <dbReference type="ARBA" id="ARBA00023123"/>
    </source>
</evidence>
<dbReference type="GO" id="GO:0016020">
    <property type="term" value="C:membrane"/>
    <property type="evidence" value="ECO:0007669"/>
    <property type="project" value="TreeGrafter"/>
</dbReference>
<dbReference type="OrthoDB" id="6108017at2759"/>
<dbReference type="SMART" id="SM00242">
    <property type="entry name" value="MYSc"/>
    <property type="match status" value="1"/>
</dbReference>
<keyword evidence="5 6" id="KW-0009">Actin-binding</keyword>
<dbReference type="Pfam" id="PF00063">
    <property type="entry name" value="Myosin_head"/>
    <property type="match status" value="3"/>
</dbReference>
<evidence type="ECO:0000313" key="9">
    <source>
        <dbReference type="EMBL" id="KAA0197886.1"/>
    </source>
</evidence>
<keyword evidence="2" id="KW-0067">ATP-binding</keyword>
<gene>
    <name evidence="9" type="ORF">FBUS_00056</name>
</gene>
<proteinExistence type="inferred from homology"/>
<keyword evidence="4" id="KW-0505">Motor protein</keyword>
<evidence type="ECO:0000256" key="2">
    <source>
        <dbReference type="ARBA" id="ARBA00022840"/>
    </source>
</evidence>
<dbReference type="Gene3D" id="1.20.120.720">
    <property type="entry name" value="Myosin VI head, motor domain, U50 subdomain"/>
    <property type="match status" value="1"/>
</dbReference>
<evidence type="ECO:0000256" key="6">
    <source>
        <dbReference type="PROSITE-ProRule" id="PRU00782"/>
    </source>
</evidence>
<evidence type="ECO:0000313" key="10">
    <source>
        <dbReference type="Proteomes" id="UP000728185"/>
    </source>
</evidence>
<keyword evidence="3 6" id="KW-0518">Myosin</keyword>
<comment type="caution">
    <text evidence="6">Lacks conserved residue(s) required for the propagation of feature annotation.</text>
</comment>
<keyword evidence="10" id="KW-1185">Reference proteome</keyword>
<evidence type="ECO:0000256" key="1">
    <source>
        <dbReference type="ARBA" id="ARBA00022741"/>
    </source>
</evidence>
<dbReference type="GO" id="GO:0051015">
    <property type="term" value="F:actin filament binding"/>
    <property type="evidence" value="ECO:0007669"/>
    <property type="project" value="TreeGrafter"/>
</dbReference>
<dbReference type="InterPro" id="IPR027417">
    <property type="entry name" value="P-loop_NTPase"/>
</dbReference>
<dbReference type="GO" id="GO:0000146">
    <property type="term" value="F:microfilament motor activity"/>
    <property type="evidence" value="ECO:0007669"/>
    <property type="project" value="TreeGrafter"/>
</dbReference>
<dbReference type="PRINTS" id="PR00193">
    <property type="entry name" value="MYOSINHEAVY"/>
</dbReference>
<keyword evidence="1" id="KW-0547">Nucleotide-binding</keyword>
<dbReference type="Proteomes" id="UP000728185">
    <property type="component" value="Unassembled WGS sequence"/>
</dbReference>
<evidence type="ECO:0000256" key="7">
    <source>
        <dbReference type="SAM" id="MobiDB-lite"/>
    </source>
</evidence>
<dbReference type="PANTHER" id="PTHR13140:SF706">
    <property type="entry name" value="DILUTE CLASS UNCONVENTIONAL MYOSIN, ISOFORM C"/>
    <property type="match status" value="1"/>
</dbReference>
<dbReference type="EMBL" id="LUCM01002098">
    <property type="protein sequence ID" value="KAA0197886.1"/>
    <property type="molecule type" value="Genomic_DNA"/>
</dbReference>
<accession>A0A8E0S6G9</accession>
<dbReference type="CDD" id="cd00124">
    <property type="entry name" value="MYSc"/>
    <property type="match status" value="1"/>
</dbReference>
<sequence length="926" mass="103957">RLVDASRIEKTLLQSNIILESFGNAKTVCNQNSSRFGKFMCFHFDANQILIGSSLQIYLLEKPRSLFDMATLDSSFHVFRLFLSSLTETELTEFGLDTLDEDYVNDMKSRRMCSVDVATWNDLVRSLVALDFSMVDISQLRLLLASIVLLNAVRFLPASPSPSDAPVNIRVRLLSHASKDSLASNENCLATDVNGATAEIHPDDLEKVFQAGRLLGLPNDALVGDFARQLVTRHVQAGTGSNAYRSRRLTEYSTTCSVSQAKEQRDCLVKALYSSLFDFLVQTVNDHLDSRSLQKAQREFGILDLFGFEVFEENGFEQFCINYANERLHQAFMRIAVNSVENEMKSEGLCTDCLPPHETHDNSALLTSVKVCAGLLDEVCLLNRVYDRGSRSANPVDQLDTRETDWLRCIQAQMVSDDYVFVGPGMSPTPKIKRNVSSNKTWSSSTGTVQSVPPGLRRVTDCFTVRHFAGPVTYSVSGFVAKNFDRLPTHLINWLTDATQSDLSVGSNKSPTDEVTKPTLIQFVLTRVATGAVAGRDISASPSPGRSPLRQQNSPASSVTTRPNSSSGKHLSMRVNLQREIAFYQSSLNCLLERLEAHRISFVRCIRPVLTSSSLTHSAANFKEFVNSPALPRLEIDKVHVKSQLVAGGLFDALLVLRAAFPARYKYGDFIRRYRMFWRLRGEQPSKIPDNGHIVALSDRYTKLFELEHIPPNRTASFQRRDTGESETQHLQQIVLLLLIFGLQINSPPDGVSDQSGDAAQPEWSSLIRQFGRTRIYLTRIQMQHLDRIRGLMRTRAARTIQRWFRLIRTYSFQSNKSEEADVQTLSPIHLQSVACTQGTLLRSDGEVHSSPRTLRTTLGPDSFPTHSTHIVSCRRLLDHSTSFCNNPVRYWCLRKLRRLDSLIPFIHIPLTVSPCLTRGLIDAVL</sequence>
<name>A0A8E0S6G9_9TREM</name>
<feature type="region of interest" description="Disordered" evidence="7">
    <location>
        <begin position="536"/>
        <end position="570"/>
    </location>
</feature>
<comment type="similarity">
    <text evidence="6">Belongs to the TRAFAC class myosin-kinesin ATPase superfamily. Myosin family.</text>
</comment>
<evidence type="ECO:0000256" key="5">
    <source>
        <dbReference type="ARBA" id="ARBA00023203"/>
    </source>
</evidence>
<dbReference type="PROSITE" id="PS51456">
    <property type="entry name" value="MYOSIN_MOTOR"/>
    <property type="match status" value="1"/>
</dbReference>
<feature type="compositionally biased region" description="Polar residues" evidence="7">
    <location>
        <begin position="540"/>
        <end position="569"/>
    </location>
</feature>
<evidence type="ECO:0000256" key="4">
    <source>
        <dbReference type="ARBA" id="ARBA00023175"/>
    </source>
</evidence>
<dbReference type="SUPFAM" id="SSF52540">
    <property type="entry name" value="P-loop containing nucleoside triphosphate hydrolases"/>
    <property type="match status" value="1"/>
</dbReference>
<dbReference type="InterPro" id="IPR036961">
    <property type="entry name" value="Kinesin_motor_dom_sf"/>
</dbReference>
<feature type="domain" description="Myosin motor" evidence="8">
    <location>
        <begin position="1"/>
        <end position="733"/>
    </location>
</feature>
<dbReference type="GO" id="GO:0005524">
    <property type="term" value="F:ATP binding"/>
    <property type="evidence" value="ECO:0007669"/>
    <property type="project" value="UniProtKB-KW"/>
</dbReference>
<dbReference type="AlphaFoldDB" id="A0A8E0S6G9"/>
<reference evidence="9" key="1">
    <citation type="submission" date="2019-05" db="EMBL/GenBank/DDBJ databases">
        <title>Annotation for the trematode Fasciolopsis buski.</title>
        <authorList>
            <person name="Choi Y.-J."/>
        </authorList>
    </citation>
    <scope>NUCLEOTIDE SEQUENCE</scope>
    <source>
        <strain evidence="9">HT</strain>
        <tissue evidence="9">Whole worm</tissue>
    </source>
</reference>
<dbReference type="Gene3D" id="1.20.58.530">
    <property type="match status" value="1"/>
</dbReference>
<organism evidence="9 10">
    <name type="scientific">Fasciolopsis buskii</name>
    <dbReference type="NCBI Taxonomy" id="27845"/>
    <lineage>
        <taxon>Eukaryota</taxon>
        <taxon>Metazoa</taxon>
        <taxon>Spiralia</taxon>
        <taxon>Lophotrochozoa</taxon>
        <taxon>Platyhelminthes</taxon>
        <taxon>Trematoda</taxon>
        <taxon>Digenea</taxon>
        <taxon>Plagiorchiida</taxon>
        <taxon>Echinostomata</taxon>
        <taxon>Echinostomatoidea</taxon>
        <taxon>Fasciolidae</taxon>
        <taxon>Fasciolopsis</taxon>
    </lineage>
</organism>
<dbReference type="Gene3D" id="3.40.850.10">
    <property type="entry name" value="Kinesin motor domain"/>
    <property type="match status" value="1"/>
</dbReference>